<dbReference type="EMBL" id="MT142651">
    <property type="protein sequence ID" value="QJA86669.1"/>
    <property type="molecule type" value="Genomic_DNA"/>
</dbReference>
<name>A0A6M3KXF3_9ZZZZ</name>
<accession>A0A6M3KXF3</accession>
<gene>
    <name evidence="1" type="ORF">MM415B03145_0013</name>
</gene>
<evidence type="ECO:0000313" key="1">
    <source>
        <dbReference type="EMBL" id="QJA86669.1"/>
    </source>
</evidence>
<sequence>MTDIRGQSLQELMEELDRAIWQYQEAQKSASLARNTEVDKLNALNKIQKQIDQYMRNCATHAPPGSDWADKIMAR</sequence>
<protein>
    <submittedName>
        <fullName evidence="1">Uncharacterized protein</fullName>
    </submittedName>
</protein>
<organism evidence="1">
    <name type="scientific">viral metagenome</name>
    <dbReference type="NCBI Taxonomy" id="1070528"/>
    <lineage>
        <taxon>unclassified sequences</taxon>
        <taxon>metagenomes</taxon>
        <taxon>organismal metagenomes</taxon>
    </lineage>
</organism>
<reference evidence="1" key="1">
    <citation type="submission" date="2020-03" db="EMBL/GenBank/DDBJ databases">
        <title>The deep terrestrial virosphere.</title>
        <authorList>
            <person name="Holmfeldt K."/>
            <person name="Nilsson E."/>
            <person name="Simone D."/>
            <person name="Lopez-Fernandez M."/>
            <person name="Wu X."/>
            <person name="de Brujin I."/>
            <person name="Lundin D."/>
            <person name="Andersson A."/>
            <person name="Bertilsson S."/>
            <person name="Dopson M."/>
        </authorList>
    </citation>
    <scope>NUCLEOTIDE SEQUENCE</scope>
    <source>
        <strain evidence="1">MM415B03145</strain>
    </source>
</reference>
<dbReference type="AlphaFoldDB" id="A0A6M3KXF3"/>
<proteinExistence type="predicted"/>